<dbReference type="Gene3D" id="3.80.10.10">
    <property type="entry name" value="Ribonuclease Inhibitor"/>
    <property type="match status" value="1"/>
</dbReference>
<dbReference type="InterPro" id="IPR032675">
    <property type="entry name" value="LRR_dom_sf"/>
</dbReference>
<dbReference type="Proteomes" id="UP001385951">
    <property type="component" value="Unassembled WGS sequence"/>
</dbReference>
<organism evidence="1 2">
    <name type="scientific">Cerrena zonata</name>
    <dbReference type="NCBI Taxonomy" id="2478898"/>
    <lineage>
        <taxon>Eukaryota</taxon>
        <taxon>Fungi</taxon>
        <taxon>Dikarya</taxon>
        <taxon>Basidiomycota</taxon>
        <taxon>Agaricomycotina</taxon>
        <taxon>Agaricomycetes</taxon>
        <taxon>Polyporales</taxon>
        <taxon>Cerrenaceae</taxon>
        <taxon>Cerrena</taxon>
    </lineage>
</organism>
<accession>A0AAW0G1C4</accession>
<dbReference type="SUPFAM" id="SSF52047">
    <property type="entry name" value="RNI-like"/>
    <property type="match status" value="1"/>
</dbReference>
<name>A0AAW0G1C4_9APHY</name>
<dbReference type="EMBL" id="JASBNA010000017">
    <property type="protein sequence ID" value="KAK7686182.1"/>
    <property type="molecule type" value="Genomic_DNA"/>
</dbReference>
<proteinExistence type="predicted"/>
<reference evidence="1 2" key="1">
    <citation type="submission" date="2022-09" db="EMBL/GenBank/DDBJ databases">
        <authorList>
            <person name="Palmer J.M."/>
        </authorList>
    </citation>
    <scope>NUCLEOTIDE SEQUENCE [LARGE SCALE GENOMIC DNA]</scope>
    <source>
        <strain evidence="1 2">DSM 7382</strain>
    </source>
</reference>
<evidence type="ECO:0000313" key="2">
    <source>
        <dbReference type="Proteomes" id="UP001385951"/>
    </source>
</evidence>
<gene>
    <name evidence="1" type="ORF">QCA50_010402</name>
</gene>
<dbReference type="AlphaFoldDB" id="A0AAW0G1C4"/>
<protein>
    <recommendedName>
        <fullName evidence="3">F-box domain-containing protein</fullName>
    </recommendedName>
</protein>
<evidence type="ECO:0008006" key="3">
    <source>
        <dbReference type="Google" id="ProtNLM"/>
    </source>
</evidence>
<comment type="caution">
    <text evidence="1">The sequence shown here is derived from an EMBL/GenBank/DDBJ whole genome shotgun (WGS) entry which is preliminary data.</text>
</comment>
<sequence>MKPLPLSTPLKSIKDKDKDFPQNQQVEYNGLCLALQLPYEIWAKIGECHRRVVLTDATGGKRVNGRQICLYDYLTLTQVCTYIREILLSVPSLWTSIVSTPTTSTELINEFLRRSQPHNVQISLYINPNSLHTPRLNRYMKEVSLRVHRLVFEITPCCVEEDAKETQVVQVPGDVPALETIILRRSTGGYSADTLPYTLIGPSLPNIKRLYISNFSLDPLHFPTSDRLTVLRISNRDKGYPMILPREMMAILSRLKNLETLYLENTMVPIEIHNDELNLVMLPRLSSLYLRNHGLGPSRVLQHLSIPCDTNIQLRSRFVLDPYWVERSMLSISGVFRGRGFPNECPQAFGALVLYPSPNGLDIIVEGHVDVPPIEELLSSHRDAKLLFEFTNLSKMVDTLFRTLSYLPVSGLKTLCLADVLLSGIPRDALEAAFNATPNLQTLTLVDWTSITTSPMEATIYFGPHGRNSYKDAVANVNCNAEFCAHLLTIFEASQHSRLAFLRLEMRYFNRRHYRLSRWSTRWMA</sequence>
<keyword evidence="2" id="KW-1185">Reference proteome</keyword>
<evidence type="ECO:0000313" key="1">
    <source>
        <dbReference type="EMBL" id="KAK7686182.1"/>
    </source>
</evidence>